<keyword evidence="3" id="KW-1185">Reference proteome</keyword>
<gene>
    <name evidence="2" type="ORF">E2C01_054627</name>
</gene>
<keyword evidence="1" id="KW-1133">Transmembrane helix</keyword>
<sequence length="120" mass="13888">MFELFDCETLIAQVEKRPGLHDFQLEEYNDKNIKLKLWTEACENVVTERSNLSPGETNEKGNTIYFIERKTLFISKFYVTPACLSVFVCLFICMLVCMHVLVYMCVFVSMCVCVNVCVCI</sequence>
<reference evidence="2 3" key="1">
    <citation type="submission" date="2019-05" db="EMBL/GenBank/DDBJ databases">
        <title>Another draft genome of Portunus trituberculatus and its Hox gene families provides insights of decapod evolution.</title>
        <authorList>
            <person name="Jeong J.-H."/>
            <person name="Song I."/>
            <person name="Kim S."/>
            <person name="Choi T."/>
            <person name="Kim D."/>
            <person name="Ryu S."/>
            <person name="Kim W."/>
        </authorList>
    </citation>
    <scope>NUCLEOTIDE SEQUENCE [LARGE SCALE GENOMIC DNA]</scope>
    <source>
        <tissue evidence="2">Muscle</tissue>
    </source>
</reference>
<organism evidence="2 3">
    <name type="scientific">Portunus trituberculatus</name>
    <name type="common">Swimming crab</name>
    <name type="synonym">Neptunus trituberculatus</name>
    <dbReference type="NCBI Taxonomy" id="210409"/>
    <lineage>
        <taxon>Eukaryota</taxon>
        <taxon>Metazoa</taxon>
        <taxon>Ecdysozoa</taxon>
        <taxon>Arthropoda</taxon>
        <taxon>Crustacea</taxon>
        <taxon>Multicrustacea</taxon>
        <taxon>Malacostraca</taxon>
        <taxon>Eumalacostraca</taxon>
        <taxon>Eucarida</taxon>
        <taxon>Decapoda</taxon>
        <taxon>Pleocyemata</taxon>
        <taxon>Brachyura</taxon>
        <taxon>Eubrachyura</taxon>
        <taxon>Portunoidea</taxon>
        <taxon>Portunidae</taxon>
        <taxon>Portuninae</taxon>
        <taxon>Portunus</taxon>
    </lineage>
</organism>
<dbReference type="EMBL" id="VSRR010017671">
    <property type="protein sequence ID" value="MPC60575.1"/>
    <property type="molecule type" value="Genomic_DNA"/>
</dbReference>
<keyword evidence="1" id="KW-0472">Membrane</keyword>
<dbReference type="Proteomes" id="UP000324222">
    <property type="component" value="Unassembled WGS sequence"/>
</dbReference>
<comment type="caution">
    <text evidence="2">The sequence shown here is derived from an EMBL/GenBank/DDBJ whole genome shotgun (WGS) entry which is preliminary data.</text>
</comment>
<name>A0A5B7GT68_PORTR</name>
<protein>
    <submittedName>
        <fullName evidence="2">Uncharacterized protein</fullName>
    </submittedName>
</protein>
<evidence type="ECO:0000256" key="1">
    <source>
        <dbReference type="SAM" id="Phobius"/>
    </source>
</evidence>
<evidence type="ECO:0000313" key="2">
    <source>
        <dbReference type="EMBL" id="MPC60575.1"/>
    </source>
</evidence>
<keyword evidence="1" id="KW-0812">Transmembrane</keyword>
<dbReference type="OrthoDB" id="6360681at2759"/>
<evidence type="ECO:0000313" key="3">
    <source>
        <dbReference type="Proteomes" id="UP000324222"/>
    </source>
</evidence>
<proteinExistence type="predicted"/>
<feature type="transmembrane region" description="Helical" evidence="1">
    <location>
        <begin position="77"/>
        <end position="110"/>
    </location>
</feature>
<dbReference type="AlphaFoldDB" id="A0A5B7GT68"/>
<accession>A0A5B7GT68</accession>